<feature type="region of interest" description="Disordered" evidence="1">
    <location>
        <begin position="432"/>
        <end position="697"/>
    </location>
</feature>
<feature type="compositionally biased region" description="Polar residues" evidence="1">
    <location>
        <begin position="258"/>
        <end position="269"/>
    </location>
</feature>
<evidence type="ECO:0000313" key="3">
    <source>
        <dbReference type="RefSeq" id="XP_022750543.1"/>
    </source>
</evidence>
<sequence length="1420" mass="158273">MATEAEIIPEHISLVKPEEESKHLTLELCDKVVKFLPGDLNKFQGELTRPAETGECLAKAENMPVASNNGVETMHTVSEGNQEISKGESFLISPEISKVANETRGMLEHTEVDDTPFKAEKTLEDEEKMVNDKKFQLEEEAGTGENEVKEATEDGMEKGGTDHGIEELNLDIGGEKRMEVEVIVDQDSSLEEKGESIEEETSHSQESEHKGTMTDENADNIESDEQVLGIQQANLELKKQALIHTPDPTIESLKEANETVTEASNSNLQEELEEKSFKEVKDTESEKLPALVGKEEGTEVAILGREKDQITSDSIGDTLTSTLAESSEIKDHETTSEISEVAKKEPCNPYEEVACGHESTPKVDDKLEEVSSIIIKQEGIQKELEDCTAEKPELEAMENISKQEETKELCEGPKSIIKEECAIIDETMKSTEEMHRSFQEEVKNETPQVEVPEKLEINTVEDAEKQILEEEDTNKHQTTLLAETIEEKPKEENTSPMMSIKKKKEDDSKAESNFEVSTSATDKEESLEKENEKREPEKELCKESETAASGTGKENPEMEEHPIADISNSSMSSETVKESIKDGQSSPMKLIEEASNSNIKETALQNLEETAEPNNDPSVLDIENESKEEITATEPKEDLVRRFSSELEESKKDTEEETSVKGIINTADLDSESPEAETKETNKKEAEAEEKKKERNNVLAAEENCMVTTEHEGIGIDGADVDVKPVDPSTSFEKEKEIPQVDGMQDKVPNAGSEDQMEMTTREIPLNEILGDEVKEYSTMPSEEHKLTPTVERKIIDETSEKDQTPDEHSESPVLQATDEILMVKEDNPTLDVPKAESEDTGKEGRHEVKEHLAKEPYVHTEQESGKSHSISGVTNVSNGEEPRELENESDACKEKTLQDKQSSDTGLERKKVEDGKPLHEATDVGKTSGTCHDSDKANREEENLANNLAKPESLEGDTEVEKEETELPGGAHDQIPEVINVNDNAKNVEPVVEDQSKETIPQPSKSQDDETSTDVQNQETEKQILEELEDKRDNEHYVNREQNANEVTKAVLLSEEVNKEVEKADDSEDIKQHVIDEESSTNELHLESKGDDTTNEVEEYASVSTVCLKEVDSNRQIEKSKSEVEEHLTKDREASVVIKESEEMRQDEESGDRVSMQGEEKESEEKIDDIVDGSKLCQDKSDIEAVTKVRAETSLNNTEVDKKLVSTSNISSETTESDANLETKELKLEEISSDLAPSVPTNDNDEVERQSLNVDIVDKDEAEVIKKDPDAVYLSEDQIDEAEKSLTVEKVDQLSNNDLELVETKSEASKTSNADELGKIELTSDGGHFSEDNGFEQDAETKKSLTAEELEANEVEESKGEPETSSNYLPQKVETILEEDAISSHNTLTEEKLEEQLQTSTSTLPSEDEEIKLQTQLQR</sequence>
<dbReference type="GeneID" id="111299564"/>
<feature type="region of interest" description="Disordered" evidence="1">
    <location>
        <begin position="711"/>
        <end position="1045"/>
    </location>
</feature>
<feature type="region of interest" description="Disordered" evidence="1">
    <location>
        <begin position="1295"/>
        <end position="1420"/>
    </location>
</feature>
<dbReference type="OrthoDB" id="771720at2759"/>
<dbReference type="Proteomes" id="UP000515121">
    <property type="component" value="Unplaced"/>
</dbReference>
<gene>
    <name evidence="3" type="primary">LOC111299564</name>
</gene>
<name>A0A6P5ZCF9_DURZI</name>
<protein>
    <submittedName>
        <fullName evidence="3">Enolase-phosphatase E1-like</fullName>
    </submittedName>
</protein>
<dbReference type="KEGG" id="dzi:111299564"/>
<feature type="region of interest" description="Disordered" evidence="1">
    <location>
        <begin position="1115"/>
        <end position="1174"/>
    </location>
</feature>
<feature type="compositionally biased region" description="Basic and acidic residues" evidence="1">
    <location>
        <begin position="933"/>
        <end position="943"/>
    </location>
</feature>
<keyword evidence="2" id="KW-1185">Reference proteome</keyword>
<feature type="compositionally biased region" description="Basic and acidic residues" evidence="1">
    <location>
        <begin position="432"/>
        <end position="444"/>
    </location>
</feature>
<feature type="region of interest" description="Disordered" evidence="1">
    <location>
        <begin position="255"/>
        <end position="292"/>
    </location>
</feature>
<feature type="compositionally biased region" description="Acidic residues" evidence="1">
    <location>
        <begin position="216"/>
        <end position="225"/>
    </location>
</feature>
<feature type="compositionally biased region" description="Basic and acidic residues" evidence="1">
    <location>
        <begin position="327"/>
        <end position="345"/>
    </location>
</feature>
<feature type="region of interest" description="Disordered" evidence="1">
    <location>
        <begin position="185"/>
        <end position="228"/>
    </location>
</feature>
<feature type="region of interest" description="Disordered" evidence="1">
    <location>
        <begin position="1060"/>
        <end position="1097"/>
    </location>
</feature>
<feature type="compositionally biased region" description="Basic and acidic residues" evidence="1">
    <location>
        <begin position="1115"/>
        <end position="1165"/>
    </location>
</feature>
<feature type="compositionally biased region" description="Basic and acidic residues" evidence="1">
    <location>
        <begin position="676"/>
        <end position="696"/>
    </location>
</feature>
<feature type="compositionally biased region" description="Basic and acidic residues" evidence="1">
    <location>
        <begin position="1020"/>
        <end position="1040"/>
    </location>
</feature>
<feature type="compositionally biased region" description="Basic and acidic residues" evidence="1">
    <location>
        <begin position="772"/>
        <end position="811"/>
    </location>
</feature>
<accession>A0A6P5ZCF9</accession>
<organism evidence="2 3">
    <name type="scientific">Durio zibethinus</name>
    <name type="common">Durian</name>
    <dbReference type="NCBI Taxonomy" id="66656"/>
    <lineage>
        <taxon>Eukaryota</taxon>
        <taxon>Viridiplantae</taxon>
        <taxon>Streptophyta</taxon>
        <taxon>Embryophyta</taxon>
        <taxon>Tracheophyta</taxon>
        <taxon>Spermatophyta</taxon>
        <taxon>Magnoliopsida</taxon>
        <taxon>eudicotyledons</taxon>
        <taxon>Gunneridae</taxon>
        <taxon>Pentapetalae</taxon>
        <taxon>rosids</taxon>
        <taxon>malvids</taxon>
        <taxon>Malvales</taxon>
        <taxon>Malvaceae</taxon>
        <taxon>Helicteroideae</taxon>
        <taxon>Durio</taxon>
    </lineage>
</organism>
<reference evidence="3" key="1">
    <citation type="submission" date="2025-08" db="UniProtKB">
        <authorList>
            <consortium name="RefSeq"/>
        </authorList>
    </citation>
    <scope>IDENTIFICATION</scope>
    <source>
        <tissue evidence="3">Fruit stalk</tissue>
    </source>
</reference>
<feature type="compositionally biased region" description="Basic and acidic residues" evidence="1">
    <location>
        <begin position="822"/>
        <end position="867"/>
    </location>
</feature>
<feature type="region of interest" description="Disordered" evidence="1">
    <location>
        <begin position="136"/>
        <end position="166"/>
    </location>
</feature>
<dbReference type="RefSeq" id="XP_022750543.1">
    <property type="nucleotide sequence ID" value="XM_022894808.1"/>
</dbReference>
<feature type="region of interest" description="Disordered" evidence="1">
    <location>
        <begin position="322"/>
        <end position="345"/>
    </location>
</feature>
<feature type="compositionally biased region" description="Acidic residues" evidence="1">
    <location>
        <begin position="955"/>
        <end position="967"/>
    </location>
</feature>
<feature type="compositionally biased region" description="Basic and acidic residues" evidence="1">
    <location>
        <begin position="554"/>
        <end position="563"/>
    </location>
</feature>
<feature type="compositionally biased region" description="Polar residues" evidence="1">
    <location>
        <begin position="594"/>
        <end position="617"/>
    </location>
</feature>
<dbReference type="PANTHER" id="PTHR35511:SF2">
    <property type="entry name" value="A-KINASE ANCHOR-LIKE PROTEIN"/>
    <property type="match status" value="1"/>
</dbReference>
<evidence type="ECO:0000256" key="1">
    <source>
        <dbReference type="SAM" id="MobiDB-lite"/>
    </source>
</evidence>
<evidence type="ECO:0000313" key="2">
    <source>
        <dbReference type="Proteomes" id="UP000515121"/>
    </source>
</evidence>
<feature type="compositionally biased region" description="Basic and acidic residues" evidence="1">
    <location>
        <begin position="521"/>
        <end position="545"/>
    </location>
</feature>
<feature type="compositionally biased region" description="Basic and acidic residues" evidence="1">
    <location>
        <begin position="451"/>
        <end position="468"/>
    </location>
</feature>
<proteinExistence type="predicted"/>
<feature type="compositionally biased region" description="Basic and acidic residues" evidence="1">
    <location>
        <begin position="146"/>
        <end position="166"/>
    </location>
</feature>
<feature type="compositionally biased region" description="Basic and acidic residues" evidence="1">
    <location>
        <begin position="274"/>
        <end position="292"/>
    </location>
</feature>
<feature type="compositionally biased region" description="Basic and acidic residues" evidence="1">
    <location>
        <begin position="1060"/>
        <end position="1077"/>
    </location>
</feature>
<dbReference type="PANTHER" id="PTHR35511">
    <property type="entry name" value="A-KINASE ANCHOR-LIKE PROTEIN"/>
    <property type="match status" value="1"/>
</dbReference>
<feature type="compositionally biased region" description="Basic and acidic residues" evidence="1">
    <location>
        <begin position="190"/>
        <end position="213"/>
    </location>
</feature>
<feature type="compositionally biased region" description="Basic and acidic residues" evidence="1">
    <location>
        <begin position="624"/>
        <end position="654"/>
    </location>
</feature>
<feature type="compositionally biased region" description="Basic and acidic residues" evidence="1">
    <location>
        <begin position="503"/>
        <end position="512"/>
    </location>
</feature>
<feature type="compositionally biased region" description="Polar residues" evidence="1">
    <location>
        <begin position="868"/>
        <end position="879"/>
    </location>
</feature>
<feature type="compositionally biased region" description="Basic and acidic residues" evidence="1">
    <location>
        <begin position="881"/>
        <end position="924"/>
    </location>
</feature>